<dbReference type="PANTHER" id="PTHR35006:SF2">
    <property type="entry name" value="GLYOXALASE FAMILY PROTEIN (AFU_ORTHOLOGUE AFUA_5G14830)"/>
    <property type="match status" value="1"/>
</dbReference>
<dbReference type="InterPro" id="IPR029068">
    <property type="entry name" value="Glyas_Bleomycin-R_OHBP_Dase"/>
</dbReference>
<reference evidence="2 3" key="1">
    <citation type="journal article" date="2012" name="Front. Microbiol.">
        <title>Draft Genome Sequence of the Virulent Strain 01-B526 of the Fish Pathogen Aeromonas salmonicida.</title>
        <authorList>
            <person name="Charette S.J."/>
            <person name="Brochu F."/>
            <person name="Boyle B."/>
            <person name="Filion G."/>
            <person name="Tanaka K.H."/>
            <person name="Derome N."/>
        </authorList>
    </citation>
    <scope>NUCLEOTIDE SEQUENCE [LARGE SCALE GENOMIC DNA]</scope>
    <source>
        <strain evidence="2 3">01-B526</strain>
    </source>
</reference>
<dbReference type="CDD" id="cd07262">
    <property type="entry name" value="VOC_like"/>
    <property type="match status" value="1"/>
</dbReference>
<dbReference type="SUPFAM" id="SSF54593">
    <property type="entry name" value="Glyoxalase/Bleomycin resistance protein/Dihydroxybiphenyl dioxygenase"/>
    <property type="match status" value="1"/>
</dbReference>
<dbReference type="Gene3D" id="3.10.180.10">
    <property type="entry name" value="2,3-Dihydroxybiphenyl 1,2-Dioxygenase, domain 1"/>
    <property type="match status" value="1"/>
</dbReference>
<protein>
    <submittedName>
        <fullName evidence="2">Bleomycin resistance protein</fullName>
    </submittedName>
</protein>
<organism evidence="2 3">
    <name type="scientific">Aeromonas salmonicida subsp. salmonicida 01-B526</name>
    <dbReference type="NCBI Taxonomy" id="1076135"/>
    <lineage>
        <taxon>Bacteria</taxon>
        <taxon>Pseudomonadati</taxon>
        <taxon>Pseudomonadota</taxon>
        <taxon>Gammaproteobacteria</taxon>
        <taxon>Aeromonadales</taxon>
        <taxon>Aeromonadaceae</taxon>
        <taxon>Aeromonas</taxon>
    </lineage>
</organism>
<evidence type="ECO:0000313" key="3">
    <source>
        <dbReference type="Proteomes" id="UP000006428"/>
    </source>
</evidence>
<keyword evidence="3" id="KW-1185">Reference proteome</keyword>
<dbReference type="Proteomes" id="UP000006428">
    <property type="component" value="Unassembled WGS sequence"/>
</dbReference>
<dbReference type="PROSITE" id="PS51819">
    <property type="entry name" value="VOC"/>
    <property type="match status" value="1"/>
</dbReference>
<name>A0ABN0E4M0_AERSS</name>
<accession>A0ABN0E4M0</accession>
<evidence type="ECO:0000259" key="1">
    <source>
        <dbReference type="PROSITE" id="PS51819"/>
    </source>
</evidence>
<evidence type="ECO:0000313" key="2">
    <source>
        <dbReference type="EMBL" id="EHI54146.1"/>
    </source>
</evidence>
<comment type="caution">
    <text evidence="2">The sequence shown here is derived from an EMBL/GenBank/DDBJ whole genome shotgun (WGS) entry which is preliminary data.</text>
</comment>
<sequence>MIDHVEIKTVHFDDCKRFYQTVLHPLHVELKWADDDAAGFGLFGRDKVSFLIERGERHTHCHLAFSTTTQAQVDAFHLAGIQAGFRCNGQPGFRAHYAPDYYAAFLLDPDGNNIEAVVYIDYNRF</sequence>
<gene>
    <name evidence="2" type="ORF">IYQ_01912</name>
</gene>
<proteinExistence type="predicted"/>
<dbReference type="InterPro" id="IPR037523">
    <property type="entry name" value="VOC_core"/>
</dbReference>
<feature type="domain" description="VOC" evidence="1">
    <location>
        <begin position="1"/>
        <end position="119"/>
    </location>
</feature>
<dbReference type="EMBL" id="AGVO01000003">
    <property type="protein sequence ID" value="EHI54146.1"/>
    <property type="molecule type" value="Genomic_DNA"/>
</dbReference>
<dbReference type="PANTHER" id="PTHR35006">
    <property type="entry name" value="GLYOXALASE FAMILY PROTEIN (AFU_ORTHOLOGUE AFUA_5G14830)"/>
    <property type="match status" value="1"/>
</dbReference>